<dbReference type="PRINTS" id="PR00834">
    <property type="entry name" value="PROTEASES2C"/>
</dbReference>
<dbReference type="InterPro" id="IPR036034">
    <property type="entry name" value="PDZ_sf"/>
</dbReference>
<gene>
    <name evidence="5" type="ORF">GCM10017581_016440</name>
</gene>
<evidence type="ECO:0000259" key="4">
    <source>
        <dbReference type="PROSITE" id="PS50106"/>
    </source>
</evidence>
<reference evidence="5" key="1">
    <citation type="journal article" date="2014" name="Int. J. Syst. Evol. Microbiol.">
        <title>Complete genome sequence of Corynebacterium casei LMG S-19264T (=DSM 44701T), isolated from a smear-ripened cheese.</title>
        <authorList>
            <consortium name="US DOE Joint Genome Institute (JGI-PGF)"/>
            <person name="Walter F."/>
            <person name="Albersmeier A."/>
            <person name="Kalinowski J."/>
            <person name="Ruckert C."/>
        </authorList>
    </citation>
    <scope>NUCLEOTIDE SEQUENCE</scope>
    <source>
        <strain evidence="5">VKM Ac-1321</strain>
    </source>
</reference>
<dbReference type="GO" id="GO:0004252">
    <property type="term" value="F:serine-type endopeptidase activity"/>
    <property type="evidence" value="ECO:0007669"/>
    <property type="project" value="InterPro"/>
</dbReference>
<proteinExistence type="predicted"/>
<keyword evidence="3" id="KW-0732">Signal</keyword>
<dbReference type="PROSITE" id="PS51257">
    <property type="entry name" value="PROKAR_LIPOPROTEIN"/>
    <property type="match status" value="1"/>
</dbReference>
<name>A0A9W6KI18_9ACTN</name>
<feature type="domain" description="PDZ" evidence="4">
    <location>
        <begin position="236"/>
        <end position="332"/>
    </location>
</feature>
<dbReference type="Proteomes" id="UP001143480">
    <property type="component" value="Unassembled WGS sequence"/>
</dbReference>
<evidence type="ECO:0000313" key="5">
    <source>
        <dbReference type="EMBL" id="GLK99903.1"/>
    </source>
</evidence>
<feature type="signal peptide" evidence="3">
    <location>
        <begin position="1"/>
        <end position="32"/>
    </location>
</feature>
<dbReference type="PROSITE" id="PS50106">
    <property type="entry name" value="PDZ"/>
    <property type="match status" value="1"/>
</dbReference>
<evidence type="ECO:0000256" key="2">
    <source>
        <dbReference type="ARBA" id="ARBA00022801"/>
    </source>
</evidence>
<dbReference type="Gene3D" id="2.30.42.10">
    <property type="match status" value="1"/>
</dbReference>
<dbReference type="RefSeq" id="WP_261959795.1">
    <property type="nucleotide sequence ID" value="NZ_BAAAXA010000001.1"/>
</dbReference>
<evidence type="ECO:0000313" key="6">
    <source>
        <dbReference type="Proteomes" id="UP001143480"/>
    </source>
</evidence>
<feature type="chain" id="PRO_5040860001" description="PDZ domain-containing protein" evidence="3">
    <location>
        <begin position="33"/>
        <end position="346"/>
    </location>
</feature>
<dbReference type="SMART" id="SM00228">
    <property type="entry name" value="PDZ"/>
    <property type="match status" value="1"/>
</dbReference>
<dbReference type="GO" id="GO:0006508">
    <property type="term" value="P:proteolysis"/>
    <property type="evidence" value="ECO:0007669"/>
    <property type="project" value="UniProtKB-KW"/>
</dbReference>
<dbReference type="EMBL" id="BSFP01000005">
    <property type="protein sequence ID" value="GLK99903.1"/>
    <property type="molecule type" value="Genomic_DNA"/>
</dbReference>
<dbReference type="InterPro" id="IPR009003">
    <property type="entry name" value="Peptidase_S1_PA"/>
</dbReference>
<dbReference type="Pfam" id="PF13180">
    <property type="entry name" value="PDZ_2"/>
    <property type="match status" value="1"/>
</dbReference>
<dbReference type="SUPFAM" id="SSF50494">
    <property type="entry name" value="Trypsin-like serine proteases"/>
    <property type="match status" value="1"/>
</dbReference>
<dbReference type="Gene3D" id="2.40.10.120">
    <property type="match status" value="1"/>
</dbReference>
<dbReference type="InterPro" id="IPR001940">
    <property type="entry name" value="Peptidase_S1C"/>
</dbReference>
<protein>
    <recommendedName>
        <fullName evidence="4">PDZ domain-containing protein</fullName>
    </recommendedName>
</protein>
<reference evidence="5" key="2">
    <citation type="submission" date="2023-01" db="EMBL/GenBank/DDBJ databases">
        <authorList>
            <person name="Sun Q."/>
            <person name="Evtushenko L."/>
        </authorList>
    </citation>
    <scope>NUCLEOTIDE SEQUENCE</scope>
    <source>
        <strain evidence="5">VKM Ac-1321</strain>
    </source>
</reference>
<comment type="caution">
    <text evidence="5">The sequence shown here is derived from an EMBL/GenBank/DDBJ whole genome shotgun (WGS) entry which is preliminary data.</text>
</comment>
<dbReference type="PANTHER" id="PTHR43343:SF3">
    <property type="entry name" value="PROTEASE DO-LIKE 8, CHLOROPLASTIC"/>
    <property type="match status" value="1"/>
</dbReference>
<sequence length="346" mass="34471">MQLRRVGDMARHWTTVVIAAALLCGCSTSSGGARPSGPPSTAPATVAVGSSGIADVVARAEPSVATIITGDGLGSGVVYKSDGVLVTNAHVVGTATQVQVAFADGVKVAGRVRGTDELTDLAVVQVDRKDLPAIKVRTGLPRPGEVALAIGSPLGFENTVTQGIISGTGRQLPASASGKYPMVDLLQTDAAISPGNSGGALIDGSGALVGLNEAYIPPQSGAVSLGFAIPSATVVDVADQLLASGAAVHPYLGVAITTLAPDVADALHAGVRAGALVRDVTVGGPAAGAGVQSGDVITGFDDRHITSAEDLYAALRQVRPGDKAKITISRGDAVTVLTVTLGALRR</sequence>
<dbReference type="InterPro" id="IPR001478">
    <property type="entry name" value="PDZ"/>
</dbReference>
<organism evidence="5 6">
    <name type="scientific">Dactylosporangium matsuzakiense</name>
    <dbReference type="NCBI Taxonomy" id="53360"/>
    <lineage>
        <taxon>Bacteria</taxon>
        <taxon>Bacillati</taxon>
        <taxon>Actinomycetota</taxon>
        <taxon>Actinomycetes</taxon>
        <taxon>Micromonosporales</taxon>
        <taxon>Micromonosporaceae</taxon>
        <taxon>Dactylosporangium</taxon>
    </lineage>
</organism>
<evidence type="ECO:0000256" key="3">
    <source>
        <dbReference type="SAM" id="SignalP"/>
    </source>
</evidence>
<keyword evidence="2" id="KW-0378">Hydrolase</keyword>
<dbReference type="Pfam" id="PF13365">
    <property type="entry name" value="Trypsin_2"/>
    <property type="match status" value="1"/>
</dbReference>
<evidence type="ECO:0000256" key="1">
    <source>
        <dbReference type="ARBA" id="ARBA00022670"/>
    </source>
</evidence>
<dbReference type="CDD" id="cd06779">
    <property type="entry name" value="cpPDZ_Deg_HtrA-like"/>
    <property type="match status" value="1"/>
</dbReference>
<dbReference type="SUPFAM" id="SSF50156">
    <property type="entry name" value="PDZ domain-like"/>
    <property type="match status" value="1"/>
</dbReference>
<dbReference type="InterPro" id="IPR051201">
    <property type="entry name" value="Chloro_Bact_Ser_Proteases"/>
</dbReference>
<dbReference type="PANTHER" id="PTHR43343">
    <property type="entry name" value="PEPTIDASE S12"/>
    <property type="match status" value="1"/>
</dbReference>
<accession>A0A9W6KI18</accession>
<keyword evidence="6" id="KW-1185">Reference proteome</keyword>
<keyword evidence="1" id="KW-0645">Protease</keyword>
<dbReference type="AlphaFoldDB" id="A0A9W6KI18"/>